<dbReference type="PANTHER" id="PTHR14211:SF7">
    <property type="entry name" value="RIBOSOME BIOGENESIS PROTEIN NOP53"/>
    <property type="match status" value="1"/>
</dbReference>
<evidence type="ECO:0000256" key="5">
    <source>
        <dbReference type="PIRNR" id="PIRNR017302"/>
    </source>
</evidence>
<reference evidence="7 8" key="1">
    <citation type="journal article" date="2016" name="Genome Biol. Evol.">
        <title>Divergent and convergent evolution of fungal pathogenicity.</title>
        <authorList>
            <person name="Shang Y."/>
            <person name="Xiao G."/>
            <person name="Zheng P."/>
            <person name="Cen K."/>
            <person name="Zhan S."/>
            <person name="Wang C."/>
        </authorList>
    </citation>
    <scope>NUCLEOTIDE SEQUENCE [LARGE SCALE GENOMIC DNA]</scope>
    <source>
        <strain evidence="7 8">RCEF 2490</strain>
    </source>
</reference>
<evidence type="ECO:0000256" key="3">
    <source>
        <dbReference type="ARBA" id="ARBA00022517"/>
    </source>
</evidence>
<evidence type="ECO:0000256" key="2">
    <source>
        <dbReference type="ARBA" id="ARBA00018339"/>
    </source>
</evidence>
<keyword evidence="8" id="KW-1185">Reference proteome</keyword>
<sequence>MPLLQPRSSGATEAPRQFTQPSRKGKKAWRKNVNLTEVEHGLDQLNKEILQGGVIREKDSTDLFTVDVRGDSTLSKKFSKHVKKSLKADEIIAQRSPIPAVSLRKRSSEAPDYRDLPQKRLRQNWVSYKELAQLKKVADGRHGTTIKPKDASYDVWDMQPIKASQKTLEFLPELVSAKPPKSMRRKPVSLAAGGKEIPAVFKPAGGYSYNPLATDYEARLSEESVKAMETEKQRLAAEEVEKLKREAAIRSAAEAEVAEDRADLSEWEEDSEWEGFQSGTEDQPMVKQPQRKTRAQRNRIERRKEEERLAKHKAAMKARRIQEDKIKQLAEEIGEEEKARALKRSKAMSNDDQVNDEKLRRKQLGKFKLPDRDLELVLPDELEESLRRLKPEGNLLKDRYRSMLVRGKMESRRHLPFRKQARRKLTEKWTHKDFVL</sequence>
<dbReference type="AlphaFoldDB" id="A0A166VG96"/>
<dbReference type="GO" id="GO:0006364">
    <property type="term" value="P:rRNA processing"/>
    <property type="evidence" value="ECO:0007669"/>
    <property type="project" value="TreeGrafter"/>
</dbReference>
<feature type="compositionally biased region" description="Basic and acidic residues" evidence="6">
    <location>
        <begin position="298"/>
        <end position="309"/>
    </location>
</feature>
<feature type="compositionally biased region" description="Basic residues" evidence="6">
    <location>
        <begin position="310"/>
        <end position="319"/>
    </location>
</feature>
<dbReference type="STRING" id="1081109.A0A166VG96"/>
<evidence type="ECO:0000256" key="4">
    <source>
        <dbReference type="ARBA" id="ARBA00023242"/>
    </source>
</evidence>
<keyword evidence="4 5" id="KW-0539">Nucleus</keyword>
<comment type="subcellular location">
    <subcellularLocation>
        <location evidence="5">Nucleus</location>
        <location evidence="5">Nucleolus</location>
    </subcellularLocation>
    <subcellularLocation>
        <location evidence="5">Nucleus</location>
        <location evidence="5">Nucleoplasm</location>
    </subcellularLocation>
</comment>
<name>A0A166VG96_9HYPO</name>
<comment type="function">
    <text evidence="5">May play a role in ribosome biogenesis.</text>
</comment>
<dbReference type="GO" id="GO:0005654">
    <property type="term" value="C:nucleoplasm"/>
    <property type="evidence" value="ECO:0007669"/>
    <property type="project" value="UniProtKB-SubCell"/>
</dbReference>
<evidence type="ECO:0000256" key="6">
    <source>
        <dbReference type="SAM" id="MobiDB-lite"/>
    </source>
</evidence>
<evidence type="ECO:0000256" key="1">
    <source>
        <dbReference type="ARBA" id="ARBA00008838"/>
    </source>
</evidence>
<protein>
    <recommendedName>
        <fullName evidence="2 5">Ribosome biogenesis protein NOP53</fullName>
    </recommendedName>
</protein>
<feature type="region of interest" description="Disordered" evidence="6">
    <location>
        <begin position="253"/>
        <end position="320"/>
    </location>
</feature>
<dbReference type="GO" id="GO:0008097">
    <property type="term" value="F:5S rRNA binding"/>
    <property type="evidence" value="ECO:0007669"/>
    <property type="project" value="TreeGrafter"/>
</dbReference>
<feature type="region of interest" description="Disordered" evidence="6">
    <location>
        <begin position="1"/>
        <end position="30"/>
    </location>
</feature>
<evidence type="ECO:0000313" key="7">
    <source>
        <dbReference type="EMBL" id="OAA33629.1"/>
    </source>
</evidence>
<accession>A0A166VG96</accession>
<comment type="similarity">
    <text evidence="1 5">Belongs to the NOP53 family.</text>
</comment>
<dbReference type="GO" id="GO:0000027">
    <property type="term" value="P:ribosomal large subunit assembly"/>
    <property type="evidence" value="ECO:0007669"/>
    <property type="project" value="UniProtKB-UniRule"/>
</dbReference>
<gene>
    <name evidence="7" type="ORF">AAL_01094</name>
</gene>
<proteinExistence type="inferred from homology"/>
<dbReference type="InterPro" id="IPR011687">
    <property type="entry name" value="Nop53/GLTSCR2"/>
</dbReference>
<feature type="compositionally biased region" description="Polar residues" evidence="6">
    <location>
        <begin position="1"/>
        <end position="22"/>
    </location>
</feature>
<dbReference type="Pfam" id="PF07767">
    <property type="entry name" value="Nop53"/>
    <property type="match status" value="1"/>
</dbReference>
<dbReference type="Proteomes" id="UP000078544">
    <property type="component" value="Unassembled WGS sequence"/>
</dbReference>
<dbReference type="OrthoDB" id="5072at2759"/>
<comment type="caution">
    <text evidence="7">The sequence shown here is derived from an EMBL/GenBank/DDBJ whole genome shotgun (WGS) entry which is preliminary data.</text>
</comment>
<dbReference type="PIRSF" id="PIRSF017302">
    <property type="entry name" value="Gltscr2"/>
    <property type="match status" value="1"/>
</dbReference>
<dbReference type="EMBL" id="AZGY01000001">
    <property type="protein sequence ID" value="OAA33629.1"/>
    <property type="molecule type" value="Genomic_DNA"/>
</dbReference>
<dbReference type="GO" id="GO:0005730">
    <property type="term" value="C:nucleolus"/>
    <property type="evidence" value="ECO:0007669"/>
    <property type="project" value="UniProtKB-SubCell"/>
</dbReference>
<keyword evidence="3 5" id="KW-0690">Ribosome biogenesis</keyword>
<organism evidence="7 8">
    <name type="scientific">Moelleriella libera RCEF 2490</name>
    <dbReference type="NCBI Taxonomy" id="1081109"/>
    <lineage>
        <taxon>Eukaryota</taxon>
        <taxon>Fungi</taxon>
        <taxon>Dikarya</taxon>
        <taxon>Ascomycota</taxon>
        <taxon>Pezizomycotina</taxon>
        <taxon>Sordariomycetes</taxon>
        <taxon>Hypocreomycetidae</taxon>
        <taxon>Hypocreales</taxon>
        <taxon>Clavicipitaceae</taxon>
        <taxon>Moelleriella</taxon>
    </lineage>
</organism>
<dbReference type="PANTHER" id="PTHR14211">
    <property type="entry name" value="GLIOMA SUPPRESSOR CANDIDATE REGION GENE 2"/>
    <property type="match status" value="1"/>
</dbReference>
<evidence type="ECO:0000313" key="8">
    <source>
        <dbReference type="Proteomes" id="UP000078544"/>
    </source>
</evidence>